<evidence type="ECO:0000256" key="6">
    <source>
        <dbReference type="SAM" id="Phobius"/>
    </source>
</evidence>
<dbReference type="PANTHER" id="PTHR47627:SF1">
    <property type="entry name" value="RUBREDOXIN-1-RELATED"/>
    <property type="match status" value="1"/>
</dbReference>
<keyword evidence="4" id="KW-0408">Iron</keyword>
<dbReference type="InterPro" id="IPR050526">
    <property type="entry name" value="Rubredoxin_ET"/>
</dbReference>
<evidence type="ECO:0000256" key="7">
    <source>
        <dbReference type="SAM" id="SignalP"/>
    </source>
</evidence>
<dbReference type="Gene3D" id="2.20.28.10">
    <property type="match status" value="1"/>
</dbReference>
<feature type="chain" id="PRO_5044752421" description="Rubredoxin-like domain-containing protein" evidence="7">
    <location>
        <begin position="23"/>
        <end position="217"/>
    </location>
</feature>
<name>A0ABD3R0D5_9STRA</name>
<feature type="region of interest" description="Disordered" evidence="5">
    <location>
        <begin position="59"/>
        <end position="87"/>
    </location>
</feature>
<keyword evidence="6" id="KW-0812">Transmembrane</keyword>
<proteinExistence type="predicted"/>
<evidence type="ECO:0000256" key="1">
    <source>
        <dbReference type="ARBA" id="ARBA00022448"/>
    </source>
</evidence>
<dbReference type="Proteomes" id="UP001530377">
    <property type="component" value="Unassembled WGS sequence"/>
</dbReference>
<dbReference type="PANTHER" id="PTHR47627">
    <property type="entry name" value="RUBREDOXIN"/>
    <property type="match status" value="1"/>
</dbReference>
<protein>
    <recommendedName>
        <fullName evidence="8">Rubredoxin-like domain-containing protein</fullName>
    </recommendedName>
</protein>
<dbReference type="GO" id="GO:0046872">
    <property type="term" value="F:metal ion binding"/>
    <property type="evidence" value="ECO:0007669"/>
    <property type="project" value="UniProtKB-KW"/>
</dbReference>
<evidence type="ECO:0000256" key="5">
    <source>
        <dbReference type="SAM" id="MobiDB-lite"/>
    </source>
</evidence>
<dbReference type="Pfam" id="PF00301">
    <property type="entry name" value="Rubredoxin"/>
    <property type="match status" value="1"/>
</dbReference>
<dbReference type="InterPro" id="IPR024935">
    <property type="entry name" value="Rubredoxin_dom"/>
</dbReference>
<feature type="transmembrane region" description="Helical" evidence="6">
    <location>
        <begin position="197"/>
        <end position="216"/>
    </location>
</feature>
<keyword evidence="6" id="KW-1133">Transmembrane helix</keyword>
<keyword evidence="1" id="KW-0813">Transport</keyword>
<keyword evidence="3" id="KW-0249">Electron transport</keyword>
<evidence type="ECO:0000313" key="9">
    <source>
        <dbReference type="EMBL" id="KAL3806230.1"/>
    </source>
</evidence>
<evidence type="ECO:0000256" key="3">
    <source>
        <dbReference type="ARBA" id="ARBA00022982"/>
    </source>
</evidence>
<evidence type="ECO:0000256" key="4">
    <source>
        <dbReference type="ARBA" id="ARBA00023004"/>
    </source>
</evidence>
<dbReference type="EMBL" id="JALLPB020000858">
    <property type="protein sequence ID" value="KAL3806230.1"/>
    <property type="molecule type" value="Genomic_DNA"/>
</dbReference>
<comment type="caution">
    <text evidence="9">The sequence shown here is derived from an EMBL/GenBank/DDBJ whole genome shotgun (WGS) entry which is preliminary data.</text>
</comment>
<gene>
    <name evidence="9" type="ORF">ACHAXA_008672</name>
</gene>
<dbReference type="InterPro" id="IPR024934">
    <property type="entry name" value="Rubredoxin-like_dom"/>
</dbReference>
<evidence type="ECO:0000256" key="2">
    <source>
        <dbReference type="ARBA" id="ARBA00022723"/>
    </source>
</evidence>
<keyword evidence="2" id="KW-0479">Metal-binding</keyword>
<evidence type="ECO:0000259" key="8">
    <source>
        <dbReference type="PROSITE" id="PS50903"/>
    </source>
</evidence>
<keyword evidence="10" id="KW-1185">Reference proteome</keyword>
<feature type="domain" description="Rubredoxin-like" evidence="8">
    <location>
        <begin position="116"/>
        <end position="170"/>
    </location>
</feature>
<dbReference type="SUPFAM" id="SSF57802">
    <property type="entry name" value="Rubredoxin-like"/>
    <property type="match status" value="1"/>
</dbReference>
<keyword evidence="6" id="KW-0472">Membrane</keyword>
<dbReference type="PROSITE" id="PS50903">
    <property type="entry name" value="RUBREDOXIN_LIKE"/>
    <property type="match status" value="1"/>
</dbReference>
<evidence type="ECO:0000313" key="10">
    <source>
        <dbReference type="Proteomes" id="UP001530377"/>
    </source>
</evidence>
<accession>A0ABD3R0D5</accession>
<sequence>MTPLLHLFAAIALHCLSLSSDAFAPAAPPARLMVASSWSSYSPLPARRAATPLRPMLRMSETEDSSSSPTAVASGADADGKGDDDAPVDAATRLALEKQKKADLLRSQEVFMKRSTGIHQCSNCGWEYSPEKGDSFLIGGMIKPGVAFEDLPSNWRCPTCRSSKDGFKEVVETIPGFEVNQGYGFGTNSMTSGQKNALIWGGIGGFFLLFLGGYALS</sequence>
<dbReference type="AlphaFoldDB" id="A0ABD3R0D5"/>
<keyword evidence="7" id="KW-0732">Signal</keyword>
<feature type="signal peptide" evidence="7">
    <location>
        <begin position="1"/>
        <end position="22"/>
    </location>
</feature>
<reference evidence="9 10" key="1">
    <citation type="submission" date="2024-10" db="EMBL/GenBank/DDBJ databases">
        <title>Updated reference genomes for cyclostephanoid diatoms.</title>
        <authorList>
            <person name="Roberts W.R."/>
            <person name="Alverson A.J."/>
        </authorList>
    </citation>
    <scope>NUCLEOTIDE SEQUENCE [LARGE SCALE GENOMIC DNA]</scope>
    <source>
        <strain evidence="9 10">AJA228-03</strain>
    </source>
</reference>
<dbReference type="CDD" id="cd00730">
    <property type="entry name" value="rubredoxin"/>
    <property type="match status" value="1"/>
</dbReference>
<organism evidence="9 10">
    <name type="scientific">Cyclostephanos tholiformis</name>
    <dbReference type="NCBI Taxonomy" id="382380"/>
    <lineage>
        <taxon>Eukaryota</taxon>
        <taxon>Sar</taxon>
        <taxon>Stramenopiles</taxon>
        <taxon>Ochrophyta</taxon>
        <taxon>Bacillariophyta</taxon>
        <taxon>Coscinodiscophyceae</taxon>
        <taxon>Thalassiosirophycidae</taxon>
        <taxon>Stephanodiscales</taxon>
        <taxon>Stephanodiscaceae</taxon>
        <taxon>Cyclostephanos</taxon>
    </lineage>
</organism>